<accession>A0A0M2K3G6</accession>
<dbReference type="EMBL" id="LAUZ02000050">
    <property type="protein sequence ID" value="KKF01468.1"/>
    <property type="molecule type" value="Genomic_DNA"/>
</dbReference>
<organism evidence="2 3">
    <name type="scientific">Mycolicibacterium obuense</name>
    <dbReference type="NCBI Taxonomy" id="1807"/>
    <lineage>
        <taxon>Bacteria</taxon>
        <taxon>Bacillati</taxon>
        <taxon>Actinomycetota</taxon>
        <taxon>Actinomycetes</taxon>
        <taxon>Mycobacteriales</taxon>
        <taxon>Mycobacteriaceae</taxon>
        <taxon>Mycolicibacterium</taxon>
    </lineage>
</organism>
<evidence type="ECO:0000256" key="1">
    <source>
        <dbReference type="SAM" id="MobiDB-lite"/>
    </source>
</evidence>
<dbReference type="AlphaFoldDB" id="A0A0M2K3G6"/>
<gene>
    <name evidence="2" type="ORF">WN67_13430</name>
</gene>
<dbReference type="OrthoDB" id="6086824at2"/>
<name>A0A0M2K3G6_9MYCO</name>
<comment type="caution">
    <text evidence="2">The sequence shown here is derived from an EMBL/GenBank/DDBJ whole genome shotgun (WGS) entry which is preliminary data.</text>
</comment>
<dbReference type="PATRIC" id="fig|1807.13.peg.3961"/>
<keyword evidence="3" id="KW-1185">Reference proteome</keyword>
<feature type="region of interest" description="Disordered" evidence="1">
    <location>
        <begin position="315"/>
        <end position="339"/>
    </location>
</feature>
<proteinExistence type="predicted"/>
<dbReference type="Proteomes" id="UP000034150">
    <property type="component" value="Unassembled WGS sequence"/>
</dbReference>
<protein>
    <submittedName>
        <fullName evidence="2">Uncharacterized protein</fullName>
    </submittedName>
</protein>
<evidence type="ECO:0000313" key="3">
    <source>
        <dbReference type="Proteomes" id="UP000034150"/>
    </source>
</evidence>
<evidence type="ECO:0000313" key="2">
    <source>
        <dbReference type="EMBL" id="KKF01468.1"/>
    </source>
</evidence>
<sequence>MAAGLNHDGSILFLSCDLQNSTQFKQRNDDKDWVATFLAFYTEFPALLSTEIESACPALQGRLLLWKAVGDELIFSIRIQSERECSNAVDVWLAAMLAFETEYLLGKTPMTLKGGAFLATVPSPDRRVAIPRTVGSTDRSQRDAEAVNEQTLNEATDADAFAAEFAMDFVGPSIDTGFRVLKYASRRYFVLTVEAAHILFKHYSNEEMDHRHAYLVGTHELKGVWGGKPYPVFAVARDLGEQVPAQKLAEAFKDTARIADEHPYCKPHDVLATIAAYRDDKDWRGAVFVSGAAWAGFQTHEAASAARKRLDGLIDTSEDRLDTSEDPGDEDSTAGMPTK</sequence>
<reference evidence="2 3" key="1">
    <citation type="journal article" date="2015" name="Genome Announc.">
        <title>Draft Genome Sequence of Mycobacterium obuense Strain UC1, Isolated from Patient Sputum.</title>
        <authorList>
            <person name="Greninger A.L."/>
            <person name="Cunningham G."/>
            <person name="Hsu E.D."/>
            <person name="Yu J.M."/>
            <person name="Chiu C.Y."/>
            <person name="Miller S."/>
        </authorList>
    </citation>
    <scope>NUCLEOTIDE SEQUENCE [LARGE SCALE GENOMIC DNA]</scope>
    <source>
        <strain evidence="2 3">UC1</strain>
    </source>
</reference>
<dbReference type="RefSeq" id="WP_046363525.1">
    <property type="nucleotide sequence ID" value="NZ_CALTXN010000007.1"/>
</dbReference>